<dbReference type="Proteomes" id="UP000605970">
    <property type="component" value="Unassembled WGS sequence"/>
</dbReference>
<proteinExistence type="predicted"/>
<accession>A0A8S9ZH87</accession>
<reference evidence="1" key="1">
    <citation type="journal article" date="2020" name="Ecol. Evol.">
        <title>Genome structure and content of the rice root-knot nematode (Meloidogyne graminicola).</title>
        <authorList>
            <person name="Phan N.T."/>
            <person name="Danchin E.G.J."/>
            <person name="Klopp C."/>
            <person name="Perfus-Barbeoch L."/>
            <person name="Kozlowski D.K."/>
            <person name="Koutsovoulos G.D."/>
            <person name="Lopez-Roques C."/>
            <person name="Bouchez O."/>
            <person name="Zahm M."/>
            <person name="Besnard G."/>
            <person name="Bellafiore S."/>
        </authorList>
    </citation>
    <scope>NUCLEOTIDE SEQUENCE</scope>
    <source>
        <strain evidence="1">VN-18</strain>
    </source>
</reference>
<evidence type="ECO:0000313" key="2">
    <source>
        <dbReference type="Proteomes" id="UP000605970"/>
    </source>
</evidence>
<comment type="caution">
    <text evidence="1">The sequence shown here is derived from an EMBL/GenBank/DDBJ whole genome shotgun (WGS) entry which is preliminary data.</text>
</comment>
<evidence type="ECO:0000313" key="1">
    <source>
        <dbReference type="EMBL" id="KAF7632703.1"/>
    </source>
</evidence>
<gene>
    <name evidence="1" type="ORF">Mgra_00007921</name>
</gene>
<dbReference type="AlphaFoldDB" id="A0A8S9ZH87"/>
<keyword evidence="2" id="KW-1185">Reference proteome</keyword>
<dbReference type="EMBL" id="JABEBT010000096">
    <property type="protein sequence ID" value="KAF7632703.1"/>
    <property type="molecule type" value="Genomic_DNA"/>
</dbReference>
<organism evidence="1 2">
    <name type="scientific">Meloidogyne graminicola</name>
    <dbReference type="NCBI Taxonomy" id="189291"/>
    <lineage>
        <taxon>Eukaryota</taxon>
        <taxon>Metazoa</taxon>
        <taxon>Ecdysozoa</taxon>
        <taxon>Nematoda</taxon>
        <taxon>Chromadorea</taxon>
        <taxon>Rhabditida</taxon>
        <taxon>Tylenchina</taxon>
        <taxon>Tylenchomorpha</taxon>
        <taxon>Tylenchoidea</taxon>
        <taxon>Meloidogynidae</taxon>
        <taxon>Meloidogyninae</taxon>
        <taxon>Meloidogyne</taxon>
    </lineage>
</organism>
<sequence length="211" mass="25850">MYYAYLKIGEKKNSNLSQESPEDVKYDWDQHLEYDWDQHLEYDWDQHLEYDWDQHLEYDWDQHLEYDWDQHLEYDWDQHLEYDWDQHLEYNYGVLMNVDVNFPLVYKFPLGLAHIKQISLLELENLLAKNCEEDCHYMGIYFPLIHVLKNLIPLFNLLLFRPSTFYFLLTLKVALDIIDKYTNPAKLIPIESPDEAIERLNSLFYYIISIH</sequence>
<protein>
    <submittedName>
        <fullName evidence="1">Uncharacterized protein</fullName>
    </submittedName>
</protein>
<name>A0A8S9ZH87_9BILA</name>